<accession>B7G4R9</accession>
<feature type="domain" description="J" evidence="4">
    <location>
        <begin position="21"/>
        <end position="108"/>
    </location>
</feature>
<feature type="compositionally biased region" description="Basic and acidic residues" evidence="2">
    <location>
        <begin position="119"/>
        <end position="133"/>
    </location>
</feature>
<name>B7G4R9_PHATC</name>
<evidence type="ECO:0000256" key="2">
    <source>
        <dbReference type="SAM" id="MobiDB-lite"/>
    </source>
</evidence>
<dbReference type="GO" id="GO:0051787">
    <property type="term" value="F:misfolded protein binding"/>
    <property type="evidence" value="ECO:0007669"/>
    <property type="project" value="TreeGrafter"/>
</dbReference>
<feature type="transmembrane region" description="Helical" evidence="3">
    <location>
        <begin position="267"/>
        <end position="292"/>
    </location>
</feature>
<feature type="transmembrane region" description="Helical" evidence="3">
    <location>
        <begin position="244"/>
        <end position="261"/>
    </location>
</feature>
<dbReference type="InParanoid" id="B7G4R9"/>
<evidence type="ECO:0000259" key="4">
    <source>
        <dbReference type="PROSITE" id="PS50076"/>
    </source>
</evidence>
<feature type="compositionally biased region" description="Basic and acidic residues" evidence="2">
    <location>
        <begin position="52"/>
        <end position="63"/>
    </location>
</feature>
<dbReference type="SUPFAM" id="SSF46565">
    <property type="entry name" value="Chaperone J-domain"/>
    <property type="match status" value="1"/>
</dbReference>
<dbReference type="GeneID" id="7202733"/>
<dbReference type="KEGG" id="pti:PHATRDRAFT_47749"/>
<evidence type="ECO:0000256" key="3">
    <source>
        <dbReference type="SAM" id="Phobius"/>
    </source>
</evidence>
<feature type="compositionally biased region" description="Basic residues" evidence="2">
    <location>
        <begin position="64"/>
        <end position="75"/>
    </location>
</feature>
<dbReference type="PaxDb" id="2850-Phatr47749"/>
<dbReference type="InterPro" id="IPR001623">
    <property type="entry name" value="DnaJ_domain"/>
</dbReference>
<protein>
    <recommendedName>
        <fullName evidence="4">J domain-containing protein</fullName>
    </recommendedName>
</protein>
<dbReference type="CDD" id="cd06257">
    <property type="entry name" value="DnaJ"/>
    <property type="match status" value="1"/>
</dbReference>
<dbReference type="Pfam" id="PF00226">
    <property type="entry name" value="DnaJ"/>
    <property type="match status" value="1"/>
</dbReference>
<dbReference type="PANTHER" id="PTHR44360">
    <property type="entry name" value="DNAJ HOMOLOG SUBFAMILY B MEMBER 9"/>
    <property type="match status" value="1"/>
</dbReference>
<dbReference type="GO" id="GO:0051087">
    <property type="term" value="F:protein-folding chaperone binding"/>
    <property type="evidence" value="ECO:0007669"/>
    <property type="project" value="TreeGrafter"/>
</dbReference>
<dbReference type="PROSITE" id="PS50076">
    <property type="entry name" value="DNAJ_2"/>
    <property type="match status" value="1"/>
</dbReference>
<dbReference type="GO" id="GO:0005783">
    <property type="term" value="C:endoplasmic reticulum"/>
    <property type="evidence" value="ECO:0007669"/>
    <property type="project" value="TreeGrafter"/>
</dbReference>
<dbReference type="PANTHER" id="PTHR44360:SF1">
    <property type="entry name" value="DNAJ HOMOLOG SUBFAMILY B MEMBER 9"/>
    <property type="match status" value="1"/>
</dbReference>
<dbReference type="InterPro" id="IPR051948">
    <property type="entry name" value="Hsp70_co-chaperone_J-domain"/>
</dbReference>
<keyword evidence="3" id="KW-0812">Transmembrane</keyword>
<keyword evidence="1" id="KW-0143">Chaperone</keyword>
<evidence type="ECO:0000256" key="1">
    <source>
        <dbReference type="ARBA" id="ARBA00023186"/>
    </source>
</evidence>
<dbReference type="RefSeq" id="XP_002181962.1">
    <property type="nucleotide sequence ID" value="XM_002181926.1"/>
</dbReference>
<dbReference type="OrthoDB" id="38915at2759"/>
<dbReference type="SMART" id="SM00271">
    <property type="entry name" value="DnaJ"/>
    <property type="match status" value="1"/>
</dbReference>
<dbReference type="GO" id="GO:0036503">
    <property type="term" value="P:ERAD pathway"/>
    <property type="evidence" value="ECO:0007669"/>
    <property type="project" value="TreeGrafter"/>
</dbReference>
<evidence type="ECO:0000313" key="5">
    <source>
        <dbReference type="EMBL" id="EEC46502.1"/>
    </source>
</evidence>
<dbReference type="InterPro" id="IPR036869">
    <property type="entry name" value="J_dom_sf"/>
</dbReference>
<proteinExistence type="predicted"/>
<feature type="region of interest" description="Disordered" evidence="2">
    <location>
        <begin position="116"/>
        <end position="135"/>
    </location>
</feature>
<feature type="transmembrane region" description="Helical" evidence="3">
    <location>
        <begin position="215"/>
        <end position="232"/>
    </location>
</feature>
<organism evidence="5 6">
    <name type="scientific">Phaeodactylum tricornutum (strain CCAP 1055/1)</name>
    <dbReference type="NCBI Taxonomy" id="556484"/>
    <lineage>
        <taxon>Eukaryota</taxon>
        <taxon>Sar</taxon>
        <taxon>Stramenopiles</taxon>
        <taxon>Ochrophyta</taxon>
        <taxon>Bacillariophyta</taxon>
        <taxon>Bacillariophyceae</taxon>
        <taxon>Bacillariophycidae</taxon>
        <taxon>Naviculales</taxon>
        <taxon>Phaeodactylaceae</taxon>
        <taxon>Phaeodactylum</taxon>
    </lineage>
</organism>
<gene>
    <name evidence="5" type="ORF">PHATRDRAFT_47749</name>
</gene>
<dbReference type="Gene3D" id="1.10.287.110">
    <property type="entry name" value="DnaJ domain"/>
    <property type="match status" value="1"/>
</dbReference>
<reference evidence="6" key="2">
    <citation type="submission" date="2008-08" db="EMBL/GenBank/DDBJ databases">
        <authorList>
            <consortium name="Diatom Consortium"/>
            <person name="Grigoriev I."/>
            <person name="Grimwood J."/>
            <person name="Kuo A."/>
            <person name="Otillar R.P."/>
            <person name="Salamov A."/>
            <person name="Detter J.C."/>
            <person name="Lindquist E."/>
            <person name="Shapiro H."/>
            <person name="Lucas S."/>
            <person name="Glavina del Rio T."/>
            <person name="Pitluck S."/>
            <person name="Rokhsar D."/>
            <person name="Bowler C."/>
        </authorList>
    </citation>
    <scope>GENOME REANNOTATION</scope>
    <source>
        <strain evidence="6">CCAP 1055/1</strain>
    </source>
</reference>
<dbReference type="Proteomes" id="UP000000759">
    <property type="component" value="Chromosome 14"/>
</dbReference>
<sequence>MPAASLHAPNDALAELLAPDGYYKYLGVCKPSPAAESSGRSSEMEGPSGSSAKEDTLDEDTVKKAYRRLSRKHHPDKPGGDADTFRMLNRAQKVLLNPKLRQQYDILGIDLDDDEEEHADNNHHDHPDDKKDGNTAQGIVHEIASMALTTIVQLGVRTPYIAFTILKQARLPGHSLLDMLPPLLIATGLLCMFYGRVVSVGDSDSPDAGTTTAPSWTWLFWSGEVLVIAMFTFNSMSAIPKTPLVLSLLGIFSALTALWFRGKFWNYVIVLVMEGLLGVFVALAFPVMELILEAVLNEKLKRVGDKVRAHHRQLEAYYAAKLQQRDH</sequence>
<keyword evidence="3" id="KW-1133">Transmembrane helix</keyword>
<dbReference type="AlphaFoldDB" id="B7G4R9"/>
<dbReference type="EMBL" id="CM000616">
    <property type="protein sequence ID" value="EEC46502.1"/>
    <property type="molecule type" value="Genomic_DNA"/>
</dbReference>
<keyword evidence="3" id="KW-0472">Membrane</keyword>
<dbReference type="eggNOG" id="ENOG502SN5I">
    <property type="taxonomic scope" value="Eukaryota"/>
</dbReference>
<keyword evidence="6" id="KW-1185">Reference proteome</keyword>
<evidence type="ECO:0000313" key="6">
    <source>
        <dbReference type="Proteomes" id="UP000000759"/>
    </source>
</evidence>
<reference evidence="5 6" key="1">
    <citation type="journal article" date="2008" name="Nature">
        <title>The Phaeodactylum genome reveals the evolutionary history of diatom genomes.</title>
        <authorList>
            <person name="Bowler C."/>
            <person name="Allen A.E."/>
            <person name="Badger J.H."/>
            <person name="Grimwood J."/>
            <person name="Jabbari K."/>
            <person name="Kuo A."/>
            <person name="Maheswari U."/>
            <person name="Martens C."/>
            <person name="Maumus F."/>
            <person name="Otillar R.P."/>
            <person name="Rayko E."/>
            <person name="Salamov A."/>
            <person name="Vandepoele K."/>
            <person name="Beszteri B."/>
            <person name="Gruber A."/>
            <person name="Heijde M."/>
            <person name="Katinka M."/>
            <person name="Mock T."/>
            <person name="Valentin K."/>
            <person name="Verret F."/>
            <person name="Berges J.A."/>
            <person name="Brownlee C."/>
            <person name="Cadoret J.P."/>
            <person name="Chiovitti A."/>
            <person name="Choi C.J."/>
            <person name="Coesel S."/>
            <person name="De Martino A."/>
            <person name="Detter J.C."/>
            <person name="Durkin C."/>
            <person name="Falciatore A."/>
            <person name="Fournet J."/>
            <person name="Haruta M."/>
            <person name="Huysman M.J."/>
            <person name="Jenkins B.D."/>
            <person name="Jiroutova K."/>
            <person name="Jorgensen R.E."/>
            <person name="Joubert Y."/>
            <person name="Kaplan A."/>
            <person name="Kroger N."/>
            <person name="Kroth P.G."/>
            <person name="La Roche J."/>
            <person name="Lindquist E."/>
            <person name="Lommer M."/>
            <person name="Martin-Jezequel V."/>
            <person name="Lopez P.J."/>
            <person name="Lucas S."/>
            <person name="Mangogna M."/>
            <person name="McGinnis K."/>
            <person name="Medlin L.K."/>
            <person name="Montsant A."/>
            <person name="Oudot-Le Secq M.P."/>
            <person name="Napoli C."/>
            <person name="Obornik M."/>
            <person name="Parker M.S."/>
            <person name="Petit J.L."/>
            <person name="Porcel B.M."/>
            <person name="Poulsen N."/>
            <person name="Robison M."/>
            <person name="Rychlewski L."/>
            <person name="Rynearson T.A."/>
            <person name="Schmutz J."/>
            <person name="Shapiro H."/>
            <person name="Siaut M."/>
            <person name="Stanley M."/>
            <person name="Sussman M.R."/>
            <person name="Taylor A.R."/>
            <person name="Vardi A."/>
            <person name="von Dassow P."/>
            <person name="Vyverman W."/>
            <person name="Willis A."/>
            <person name="Wyrwicz L.S."/>
            <person name="Rokhsar D.S."/>
            <person name="Weissenbach J."/>
            <person name="Armbrust E.V."/>
            <person name="Green B.R."/>
            <person name="Van de Peer Y."/>
            <person name="Grigoriev I.V."/>
        </authorList>
    </citation>
    <scope>NUCLEOTIDE SEQUENCE [LARGE SCALE GENOMIC DNA]</scope>
    <source>
        <strain evidence="5 6">CCAP 1055/1</strain>
    </source>
</reference>
<feature type="region of interest" description="Disordered" evidence="2">
    <location>
        <begin position="29"/>
        <end position="84"/>
    </location>
</feature>
<feature type="transmembrane region" description="Helical" evidence="3">
    <location>
        <begin position="176"/>
        <end position="195"/>
    </location>
</feature>